<organism evidence="1 2">
    <name type="scientific">Paraburkholderia guartelaensis</name>
    <dbReference type="NCBI Taxonomy" id="2546446"/>
    <lineage>
        <taxon>Bacteria</taxon>
        <taxon>Pseudomonadati</taxon>
        <taxon>Pseudomonadota</taxon>
        <taxon>Betaproteobacteria</taxon>
        <taxon>Burkholderiales</taxon>
        <taxon>Burkholderiaceae</taxon>
        <taxon>Paraburkholderia</taxon>
    </lineage>
</organism>
<dbReference type="RefSeq" id="WP_133186145.1">
    <property type="nucleotide sequence ID" value="NZ_SMOD01000026.1"/>
</dbReference>
<sequence length="130" mass="14422">MIEALKMQYFGGACEMHARQELEAALAQWSGVANDYWLSHGNAKFPALAVMANGPLATAHYFPDARHPGFISIGNVNGLDPEGTSTFFLTDTETTDVANYRVIPIEVAWEAAREFAECSRRPNCIEWIEL</sequence>
<proteinExistence type="predicted"/>
<evidence type="ECO:0000313" key="1">
    <source>
        <dbReference type="EMBL" id="TDG04598.1"/>
    </source>
</evidence>
<evidence type="ECO:0000313" key="2">
    <source>
        <dbReference type="Proteomes" id="UP000295606"/>
    </source>
</evidence>
<dbReference type="AlphaFoldDB" id="A0A4V2ZVD0"/>
<dbReference type="EMBL" id="SMOD01000026">
    <property type="protein sequence ID" value="TDG04598.1"/>
    <property type="molecule type" value="Genomic_DNA"/>
</dbReference>
<gene>
    <name evidence="1" type="ORF">E1N52_28365</name>
</gene>
<reference evidence="1 2" key="1">
    <citation type="submission" date="2019-03" db="EMBL/GenBank/DDBJ databases">
        <title>Paraburkholderia sp. isolated from native Mimosa gymnas in Guartela State Park, Brazil.</title>
        <authorList>
            <person name="Paulitsch F."/>
            <person name="Hungria M."/>
            <person name="Delamuta J.R.M."/>
            <person name="Ribeiro R.A."/>
            <person name="Dall'Agnol R."/>
            <person name="Silva J.S.B."/>
        </authorList>
    </citation>
    <scope>NUCLEOTIDE SEQUENCE [LARGE SCALE GENOMIC DNA]</scope>
    <source>
        <strain evidence="1 2">CNPSo 3008</strain>
    </source>
</reference>
<dbReference type="Pfam" id="PF14430">
    <property type="entry name" value="Imm1"/>
    <property type="match status" value="1"/>
</dbReference>
<dbReference type="Proteomes" id="UP000295606">
    <property type="component" value="Unassembled WGS sequence"/>
</dbReference>
<dbReference type="InterPro" id="IPR025680">
    <property type="entry name" value="DddI"/>
</dbReference>
<name>A0A4V2ZVD0_9BURK</name>
<evidence type="ECO:0008006" key="3">
    <source>
        <dbReference type="Google" id="ProtNLM"/>
    </source>
</evidence>
<comment type="caution">
    <text evidence="1">The sequence shown here is derived from an EMBL/GenBank/DDBJ whole genome shotgun (WGS) entry which is preliminary data.</text>
</comment>
<accession>A0A4V2ZVD0</accession>
<dbReference type="OrthoDB" id="1821869at2"/>
<protein>
    <recommendedName>
        <fullName evidence="3">Immunity protein Imm1</fullName>
    </recommendedName>
</protein>